<feature type="non-terminal residue" evidence="2">
    <location>
        <position position="183"/>
    </location>
</feature>
<protein>
    <submittedName>
        <fullName evidence="2">Uncharacterized protein</fullName>
    </submittedName>
</protein>
<dbReference type="EMBL" id="CM000764">
    <property type="protein sequence ID" value="KXG27602.1"/>
    <property type="molecule type" value="Genomic_DNA"/>
</dbReference>
<keyword evidence="3" id="KW-1185">Reference proteome</keyword>
<proteinExistence type="predicted"/>
<dbReference type="Gramene" id="KXG27602">
    <property type="protein sequence ID" value="KXG27602"/>
    <property type="gene ID" value="SORBI_3005G010400"/>
</dbReference>
<organism evidence="2 3">
    <name type="scientific">Sorghum bicolor</name>
    <name type="common">Sorghum</name>
    <name type="synonym">Sorghum vulgare</name>
    <dbReference type="NCBI Taxonomy" id="4558"/>
    <lineage>
        <taxon>Eukaryota</taxon>
        <taxon>Viridiplantae</taxon>
        <taxon>Streptophyta</taxon>
        <taxon>Embryophyta</taxon>
        <taxon>Tracheophyta</taxon>
        <taxon>Spermatophyta</taxon>
        <taxon>Magnoliopsida</taxon>
        <taxon>Liliopsida</taxon>
        <taxon>Poales</taxon>
        <taxon>Poaceae</taxon>
        <taxon>PACMAD clade</taxon>
        <taxon>Panicoideae</taxon>
        <taxon>Andropogonodae</taxon>
        <taxon>Andropogoneae</taxon>
        <taxon>Sorghinae</taxon>
        <taxon>Sorghum</taxon>
    </lineage>
</organism>
<evidence type="ECO:0000313" key="2">
    <source>
        <dbReference type="EMBL" id="KXG27602.1"/>
    </source>
</evidence>
<gene>
    <name evidence="2" type="ORF">SORBI_3005G010400</name>
</gene>
<dbReference type="Proteomes" id="UP000000768">
    <property type="component" value="Chromosome 5"/>
</dbReference>
<dbReference type="InParanoid" id="A0A1B6PPK6"/>
<reference evidence="3" key="2">
    <citation type="journal article" date="2018" name="Plant J.">
        <title>The Sorghum bicolor reference genome: improved assembly, gene annotations, a transcriptome atlas, and signatures of genome organization.</title>
        <authorList>
            <person name="McCormick R.F."/>
            <person name="Truong S.K."/>
            <person name="Sreedasyam A."/>
            <person name="Jenkins J."/>
            <person name="Shu S."/>
            <person name="Sims D."/>
            <person name="Kennedy M."/>
            <person name="Amirebrahimi M."/>
            <person name="Weers B.D."/>
            <person name="McKinley B."/>
            <person name="Mattison A."/>
            <person name="Morishige D.T."/>
            <person name="Grimwood J."/>
            <person name="Schmutz J."/>
            <person name="Mullet J.E."/>
        </authorList>
    </citation>
    <scope>NUCLEOTIDE SEQUENCE [LARGE SCALE GENOMIC DNA]</scope>
    <source>
        <strain evidence="3">cv. BTx623</strain>
    </source>
</reference>
<evidence type="ECO:0000256" key="1">
    <source>
        <dbReference type="SAM" id="Phobius"/>
    </source>
</evidence>
<keyword evidence="1" id="KW-1133">Transmembrane helix</keyword>
<sequence length="183" mass="19915">DLLRVLVLGSAQLELKQFFIIINSVLAIKLPDWGNALACISWFLLELAMCLLVLPFNGCYALAILAVLFLIVHSVKKYVLPSFTTDAAGDAQGDISDQENDYLNHLFDISNAIATCGGLATGILGYYSYMSCVSTPCRLPRHRAQGPPTAHCHHRLCLICSPLSDHVDSSPQSQGDTRHALTS</sequence>
<evidence type="ECO:0000313" key="3">
    <source>
        <dbReference type="Proteomes" id="UP000000768"/>
    </source>
</evidence>
<keyword evidence="1" id="KW-0472">Membrane</keyword>
<keyword evidence="1" id="KW-0812">Transmembrane</keyword>
<dbReference type="AlphaFoldDB" id="A0A1B6PPK6"/>
<name>A0A1B6PPK6_SORBI</name>
<accession>A0A1B6PPK6</accession>
<reference evidence="2 3" key="1">
    <citation type="journal article" date="2009" name="Nature">
        <title>The Sorghum bicolor genome and the diversification of grasses.</title>
        <authorList>
            <person name="Paterson A.H."/>
            <person name="Bowers J.E."/>
            <person name="Bruggmann R."/>
            <person name="Dubchak I."/>
            <person name="Grimwood J."/>
            <person name="Gundlach H."/>
            <person name="Haberer G."/>
            <person name="Hellsten U."/>
            <person name="Mitros T."/>
            <person name="Poliakov A."/>
            <person name="Schmutz J."/>
            <person name="Spannagl M."/>
            <person name="Tang H."/>
            <person name="Wang X."/>
            <person name="Wicker T."/>
            <person name="Bharti A.K."/>
            <person name="Chapman J."/>
            <person name="Feltus F.A."/>
            <person name="Gowik U."/>
            <person name="Grigoriev I.V."/>
            <person name="Lyons E."/>
            <person name="Maher C.A."/>
            <person name="Martis M."/>
            <person name="Narechania A."/>
            <person name="Otillar R.P."/>
            <person name="Penning B.W."/>
            <person name="Salamov A.A."/>
            <person name="Wang Y."/>
            <person name="Zhang L."/>
            <person name="Carpita N.C."/>
            <person name="Freeling M."/>
            <person name="Gingle A.R."/>
            <person name="Hash C.T."/>
            <person name="Keller B."/>
            <person name="Klein P."/>
            <person name="Kresovich S."/>
            <person name="McCann M.C."/>
            <person name="Ming R."/>
            <person name="Peterson D.G."/>
            <person name="Mehboob-ur-Rahman"/>
            <person name="Ware D."/>
            <person name="Westhoff P."/>
            <person name="Mayer K.F."/>
            <person name="Messing J."/>
            <person name="Rokhsar D.S."/>
        </authorList>
    </citation>
    <scope>NUCLEOTIDE SEQUENCE [LARGE SCALE GENOMIC DNA]</scope>
    <source>
        <strain evidence="3">cv. BTx623</strain>
    </source>
</reference>
<feature type="transmembrane region" description="Helical" evidence="1">
    <location>
        <begin position="40"/>
        <end position="72"/>
    </location>
</feature>